<protein>
    <recommendedName>
        <fullName evidence="3">TIGR03089 family protein</fullName>
    </recommendedName>
</protein>
<dbReference type="NCBIfam" id="TIGR03089">
    <property type="entry name" value="TIGR03089 family protein"/>
    <property type="match status" value="1"/>
</dbReference>
<proteinExistence type="predicted"/>
<evidence type="ECO:0000313" key="1">
    <source>
        <dbReference type="EMBL" id="WCZ38180.1"/>
    </source>
</evidence>
<dbReference type="InterPro" id="IPR017523">
    <property type="entry name" value="Rv3268"/>
</dbReference>
<reference evidence="1 2" key="1">
    <citation type="submission" date="2020-10" db="EMBL/GenBank/DDBJ databases">
        <title>Complete genome sequence of Corynebacterium jeddahense DSM 45997, type strain of Corynebacterium jeddahense.</title>
        <authorList>
            <person name="Busche T."/>
            <person name="Kalinowski J."/>
            <person name="Ruckert C."/>
        </authorList>
    </citation>
    <scope>NUCLEOTIDE SEQUENCE [LARGE SCALE GENOMIC DNA]</scope>
    <source>
        <strain evidence="1 2">DSM 45997</strain>
    </source>
</reference>
<evidence type="ECO:0000313" key="2">
    <source>
        <dbReference type="Proteomes" id="UP001218071"/>
    </source>
</evidence>
<keyword evidence="2" id="KW-1185">Reference proteome</keyword>
<evidence type="ECO:0008006" key="3">
    <source>
        <dbReference type="Google" id="ProtNLM"/>
    </source>
</evidence>
<organism evidence="1 2">
    <name type="scientific">Corynebacterium jeddahense</name>
    <dbReference type="NCBI Taxonomy" id="1414719"/>
    <lineage>
        <taxon>Bacteria</taxon>
        <taxon>Bacillati</taxon>
        <taxon>Actinomycetota</taxon>
        <taxon>Actinomycetes</taxon>
        <taxon>Mycobacteriales</taxon>
        <taxon>Corynebacteriaceae</taxon>
        <taxon>Corynebacterium</taxon>
    </lineage>
</organism>
<dbReference type="EMBL" id="CP063194">
    <property type="protein sequence ID" value="WCZ38180.1"/>
    <property type="molecule type" value="Genomic_DNA"/>
</dbReference>
<dbReference type="Proteomes" id="UP001218071">
    <property type="component" value="Chromosome"/>
</dbReference>
<accession>A0ABY7UHP8</accession>
<gene>
    <name evidence="1" type="ORF">CJEDD_02795</name>
</gene>
<sequence>MLAPLLHNDPASPRLTVYDDARGVRMDFSAQTLDNWASKVANMLDEEFDLAPDADILVDLPVSWQAAVIALGALNSSRTPRIDASGAPSPTPPPDLVFTTLEGADRWSDVPDCVVVSEDPFGRGVVESGGELPVGTVDFGPTVRFYGDAYFGESPQLGDFARDDVPAERTLVQRWQDARDFMESVLAPIAAGGSVVVVAGLVSAERLQEIASAEKVTQFIEEM</sequence>
<name>A0ABY7UHP8_9CORY</name>